<proteinExistence type="predicted"/>
<evidence type="ECO:0000313" key="1">
    <source>
        <dbReference type="EMBL" id="BAH08437.1"/>
    </source>
</evidence>
<dbReference type="HOGENOM" id="CLU_088887_0_0_9"/>
<dbReference type="Proteomes" id="UP000007969">
    <property type="component" value="Chromosome"/>
</dbReference>
<evidence type="ECO:0000313" key="2">
    <source>
        <dbReference type="Proteomes" id="UP000007969"/>
    </source>
</evidence>
<gene>
    <name evidence="1" type="ordered locus">CKR_3386</name>
</gene>
<reference evidence="2" key="1">
    <citation type="submission" date="2005-09" db="EMBL/GenBank/DDBJ databases">
        <title>Complete genome sequence of Clostridium kluyveri and comparative genomics of Clostridia species.</title>
        <authorList>
            <person name="Inui M."/>
            <person name="Nonaka H."/>
            <person name="Shinoda Y."/>
            <person name="Ikenaga Y."/>
            <person name="Abe M."/>
            <person name="Naito K."/>
            <person name="Vertes A.A."/>
            <person name="Yukawa H."/>
        </authorList>
    </citation>
    <scope>NUCLEOTIDE SEQUENCE [LARGE SCALE GENOMIC DNA]</scope>
    <source>
        <strain evidence="2">NBRC 12016</strain>
    </source>
</reference>
<protein>
    <submittedName>
        <fullName evidence="1">Uncharacterized protein</fullName>
    </submittedName>
</protein>
<dbReference type="AlphaFoldDB" id="B9DXJ4"/>
<dbReference type="InterPro" id="IPR045633">
    <property type="entry name" value="DUF6414"/>
</dbReference>
<dbReference type="EMBL" id="AP009049">
    <property type="protein sequence ID" value="BAH08437.1"/>
    <property type="molecule type" value="Genomic_DNA"/>
</dbReference>
<dbReference type="KEGG" id="ckr:CKR_3386"/>
<name>B9DXJ4_CLOK1</name>
<dbReference type="Pfam" id="PF19952">
    <property type="entry name" value="DUF6414"/>
    <property type="match status" value="1"/>
</dbReference>
<sequence>MCLKERPAHINIRSADKLCPLTSTCSVVCLLLKHILTKFSIAALVAMGFIPRLCLVAQRKGMVINMIKVVYFDDLSATDYLNIYDGGEKIQTKNKIEEKNKELASKTSANLFAKLSWLPFLGGSAETSASADFSLSGSSLVKTTLSNTVLTDFLNRAQNDERICVFNDYKVRAYKNSIAFFKMFTPFLKITKSDFTTDEGFVFDISKLDEAFTSGKGYYELIAENTVGGMLKKYIFRFNIVSFRNNYSIADLSKMDLNYYAVKVGKSEEEMLDISKEFNFEQKSISSAFDIIEDQSNGNALDVFDVILAGVDI</sequence>
<accession>B9DXJ4</accession>
<organism evidence="1 2">
    <name type="scientific">Clostridium kluyveri (strain NBRC 12016)</name>
    <dbReference type="NCBI Taxonomy" id="583346"/>
    <lineage>
        <taxon>Bacteria</taxon>
        <taxon>Bacillati</taxon>
        <taxon>Bacillota</taxon>
        <taxon>Clostridia</taxon>
        <taxon>Eubacteriales</taxon>
        <taxon>Clostridiaceae</taxon>
        <taxon>Clostridium</taxon>
    </lineage>
</organism>